<reference evidence="3 4" key="1">
    <citation type="journal article" date="2020" name="Nature">
        <title>Six reference-quality genomes reveal evolution of bat adaptations.</title>
        <authorList>
            <person name="Jebb D."/>
            <person name="Huang Z."/>
            <person name="Pippel M."/>
            <person name="Hughes G.M."/>
            <person name="Lavrichenko K."/>
            <person name="Devanna P."/>
            <person name="Winkler S."/>
            <person name="Jermiin L.S."/>
            <person name="Skirmuntt E.C."/>
            <person name="Katzourakis A."/>
            <person name="Burkitt-Gray L."/>
            <person name="Ray D.A."/>
            <person name="Sullivan K.A.M."/>
            <person name="Roscito J.G."/>
            <person name="Kirilenko B.M."/>
            <person name="Davalos L.M."/>
            <person name="Corthals A.P."/>
            <person name="Power M.L."/>
            <person name="Jones G."/>
            <person name="Ransome R.D."/>
            <person name="Dechmann D.K.N."/>
            <person name="Locatelli A.G."/>
            <person name="Puechmaille S.J."/>
            <person name="Fedrigo O."/>
            <person name="Jarvis E.D."/>
            <person name="Hiller M."/>
            <person name="Vernes S.C."/>
            <person name="Myers E.W."/>
            <person name="Teeling E.C."/>
        </authorList>
    </citation>
    <scope>NUCLEOTIDE SEQUENCE [LARGE SCALE GENOMIC DNA]</scope>
    <source>
        <strain evidence="3">MMolMol1</strain>
        <tissue evidence="3">Muscle</tissue>
    </source>
</reference>
<feature type="domain" description="Mucin catalytic TM and cytoplasmic tail" evidence="2">
    <location>
        <begin position="7"/>
        <end position="85"/>
    </location>
</feature>
<evidence type="ECO:0000259" key="2">
    <source>
        <dbReference type="Pfam" id="PF14654"/>
    </source>
</evidence>
<keyword evidence="4" id="KW-1185">Reference proteome</keyword>
<evidence type="ECO:0000256" key="1">
    <source>
        <dbReference type="SAM" id="Phobius"/>
    </source>
</evidence>
<name>A0A7J8GR21_MOLMO</name>
<keyword evidence="1" id="KW-1133">Transmembrane helix</keyword>
<comment type="caution">
    <text evidence="3">The sequence shown here is derived from an EMBL/GenBank/DDBJ whole genome shotgun (WGS) entry which is preliminary data.</text>
</comment>
<sequence length="107" mass="12002">MSTSSAISTSKVRPDGSLKPWEIFLITLVSVLVAVGLFAGVFFCMRNFLSLRDVFDAAVYRPHDPHLGPGPAGGHGVHYRSRWSLSWFRRRPVSLEAMEMRGRYHGP</sequence>
<evidence type="ECO:0000313" key="4">
    <source>
        <dbReference type="Proteomes" id="UP000550707"/>
    </source>
</evidence>
<feature type="transmembrane region" description="Helical" evidence="1">
    <location>
        <begin position="23"/>
        <end position="45"/>
    </location>
</feature>
<keyword evidence="1" id="KW-0812">Transmembrane</keyword>
<accession>A0A7J8GR21</accession>
<dbReference type="EMBL" id="JACASF010000008">
    <property type="protein sequence ID" value="KAF6462564.1"/>
    <property type="molecule type" value="Genomic_DNA"/>
</dbReference>
<dbReference type="InParanoid" id="A0A7J8GR21"/>
<dbReference type="Proteomes" id="UP000550707">
    <property type="component" value="Unassembled WGS sequence"/>
</dbReference>
<dbReference type="InterPro" id="IPR028199">
    <property type="entry name" value="Mucin_dom"/>
</dbReference>
<proteinExistence type="predicted"/>
<keyword evidence="1" id="KW-0472">Membrane</keyword>
<protein>
    <submittedName>
        <fullName evidence="3">Mucin 21, cell surface associated</fullName>
    </submittedName>
</protein>
<organism evidence="3 4">
    <name type="scientific">Molossus molossus</name>
    <name type="common">Pallas' mastiff bat</name>
    <name type="synonym">Vespertilio molossus</name>
    <dbReference type="NCBI Taxonomy" id="27622"/>
    <lineage>
        <taxon>Eukaryota</taxon>
        <taxon>Metazoa</taxon>
        <taxon>Chordata</taxon>
        <taxon>Craniata</taxon>
        <taxon>Vertebrata</taxon>
        <taxon>Euteleostomi</taxon>
        <taxon>Mammalia</taxon>
        <taxon>Eutheria</taxon>
        <taxon>Laurasiatheria</taxon>
        <taxon>Chiroptera</taxon>
        <taxon>Yangochiroptera</taxon>
        <taxon>Molossidae</taxon>
        <taxon>Molossus</taxon>
    </lineage>
</organism>
<dbReference type="AlphaFoldDB" id="A0A7J8GR21"/>
<dbReference type="Pfam" id="PF14654">
    <property type="entry name" value="Epiglycanin_C"/>
    <property type="match status" value="1"/>
</dbReference>
<gene>
    <name evidence="3" type="ORF">HJG59_012630</name>
</gene>
<evidence type="ECO:0000313" key="3">
    <source>
        <dbReference type="EMBL" id="KAF6462564.1"/>
    </source>
</evidence>